<name>A0A9N9TN39_PHYSR</name>
<proteinExistence type="predicted"/>
<protein>
    <submittedName>
        <fullName evidence="1">Uncharacterized protein</fullName>
    </submittedName>
</protein>
<reference evidence="1" key="1">
    <citation type="submission" date="2022-01" db="EMBL/GenBank/DDBJ databases">
        <authorList>
            <person name="King R."/>
        </authorList>
    </citation>
    <scope>NUCLEOTIDE SEQUENCE</scope>
</reference>
<dbReference type="EMBL" id="OU900106">
    <property type="protein sequence ID" value="CAG9857057.1"/>
    <property type="molecule type" value="Genomic_DNA"/>
</dbReference>
<accession>A0A9N9TN39</accession>
<dbReference type="AlphaFoldDB" id="A0A9N9TN39"/>
<gene>
    <name evidence="1" type="ORF">PHYEVI_LOCUS3468</name>
</gene>
<dbReference type="Proteomes" id="UP001153712">
    <property type="component" value="Chromosome 13"/>
</dbReference>
<sequence>MNDSWGGSLPRVSVPDVAESPVLVREFAENRNSDRLGHSVRGHLAICTISSRIEVWQVFDRWTLAA</sequence>
<organism evidence="1 2">
    <name type="scientific">Phyllotreta striolata</name>
    <name type="common">Striped flea beetle</name>
    <name type="synonym">Crioceris striolata</name>
    <dbReference type="NCBI Taxonomy" id="444603"/>
    <lineage>
        <taxon>Eukaryota</taxon>
        <taxon>Metazoa</taxon>
        <taxon>Ecdysozoa</taxon>
        <taxon>Arthropoda</taxon>
        <taxon>Hexapoda</taxon>
        <taxon>Insecta</taxon>
        <taxon>Pterygota</taxon>
        <taxon>Neoptera</taxon>
        <taxon>Endopterygota</taxon>
        <taxon>Coleoptera</taxon>
        <taxon>Polyphaga</taxon>
        <taxon>Cucujiformia</taxon>
        <taxon>Chrysomeloidea</taxon>
        <taxon>Chrysomelidae</taxon>
        <taxon>Galerucinae</taxon>
        <taxon>Alticini</taxon>
        <taxon>Phyllotreta</taxon>
    </lineage>
</organism>
<keyword evidence="2" id="KW-1185">Reference proteome</keyword>
<evidence type="ECO:0000313" key="2">
    <source>
        <dbReference type="Proteomes" id="UP001153712"/>
    </source>
</evidence>
<evidence type="ECO:0000313" key="1">
    <source>
        <dbReference type="EMBL" id="CAG9857057.1"/>
    </source>
</evidence>